<dbReference type="EMBL" id="AYKW01000004">
    <property type="protein sequence ID" value="PIL35066.1"/>
    <property type="molecule type" value="Genomic_DNA"/>
</dbReference>
<evidence type="ECO:0000256" key="1">
    <source>
        <dbReference type="SAM" id="Phobius"/>
    </source>
</evidence>
<feature type="transmembrane region" description="Helical" evidence="1">
    <location>
        <begin position="20"/>
        <end position="44"/>
    </location>
</feature>
<name>A0A2G8SMR9_9APHY</name>
<reference evidence="2 3" key="1">
    <citation type="journal article" date="2015" name="Sci. Rep.">
        <title>Chromosome-level genome map provides insights into diverse defense mechanisms in the medicinal fungus Ganoderma sinense.</title>
        <authorList>
            <person name="Zhu Y."/>
            <person name="Xu J."/>
            <person name="Sun C."/>
            <person name="Zhou S."/>
            <person name="Xu H."/>
            <person name="Nelson D.R."/>
            <person name="Qian J."/>
            <person name="Song J."/>
            <person name="Luo H."/>
            <person name="Xiang L."/>
            <person name="Li Y."/>
            <person name="Xu Z."/>
            <person name="Ji A."/>
            <person name="Wang L."/>
            <person name="Lu S."/>
            <person name="Hayward A."/>
            <person name="Sun W."/>
            <person name="Li X."/>
            <person name="Schwartz D.C."/>
            <person name="Wang Y."/>
            <person name="Chen S."/>
        </authorList>
    </citation>
    <scope>NUCLEOTIDE SEQUENCE [LARGE SCALE GENOMIC DNA]</scope>
    <source>
        <strain evidence="2 3">ZZ0214-1</strain>
    </source>
</reference>
<dbReference type="AlphaFoldDB" id="A0A2G8SMR9"/>
<evidence type="ECO:0000313" key="2">
    <source>
        <dbReference type="EMBL" id="PIL35066.1"/>
    </source>
</evidence>
<accession>A0A2G8SMR9</accession>
<keyword evidence="1" id="KW-0472">Membrane</keyword>
<gene>
    <name evidence="2" type="ORF">GSI_02854</name>
</gene>
<keyword evidence="1" id="KW-1133">Transmembrane helix</keyword>
<keyword evidence="3" id="KW-1185">Reference proteome</keyword>
<protein>
    <submittedName>
        <fullName evidence="2">Uncharacterized protein</fullName>
    </submittedName>
</protein>
<organism evidence="2 3">
    <name type="scientific">Ganoderma sinense ZZ0214-1</name>
    <dbReference type="NCBI Taxonomy" id="1077348"/>
    <lineage>
        <taxon>Eukaryota</taxon>
        <taxon>Fungi</taxon>
        <taxon>Dikarya</taxon>
        <taxon>Basidiomycota</taxon>
        <taxon>Agaricomycotina</taxon>
        <taxon>Agaricomycetes</taxon>
        <taxon>Polyporales</taxon>
        <taxon>Polyporaceae</taxon>
        <taxon>Ganoderma</taxon>
    </lineage>
</organism>
<comment type="caution">
    <text evidence="2">The sequence shown here is derived from an EMBL/GenBank/DDBJ whole genome shotgun (WGS) entry which is preliminary data.</text>
</comment>
<sequence>MAQPDSFSSLAFSHIKASLVSGLVGVVLSTCVFGITILQAYTYFQNSRKDSTGMKCFLFRKHISGPSTSSCVINLDRSPHTVLLWSSSLGFEQAEYTACCPFFGLTWLWVR</sequence>
<proteinExistence type="predicted"/>
<keyword evidence="1" id="KW-0812">Transmembrane</keyword>
<evidence type="ECO:0000313" key="3">
    <source>
        <dbReference type="Proteomes" id="UP000230002"/>
    </source>
</evidence>
<dbReference type="Proteomes" id="UP000230002">
    <property type="component" value="Unassembled WGS sequence"/>
</dbReference>